<protein>
    <submittedName>
        <fullName evidence="2">Transposase</fullName>
    </submittedName>
</protein>
<organism evidence="2 3">
    <name type="scientific">Acetobacter malorum</name>
    <dbReference type="NCBI Taxonomy" id="178901"/>
    <lineage>
        <taxon>Bacteria</taxon>
        <taxon>Pseudomonadati</taxon>
        <taxon>Pseudomonadota</taxon>
        <taxon>Alphaproteobacteria</taxon>
        <taxon>Acetobacterales</taxon>
        <taxon>Acetobacteraceae</taxon>
        <taxon>Acetobacter</taxon>
    </lineage>
</organism>
<name>A0A177G573_9PROT</name>
<reference evidence="2 3" key="1">
    <citation type="submission" date="2016-03" db="EMBL/GenBank/DDBJ databases">
        <title>Draft genome sequence of Acetobacter malorum CECT 7742, a strain isolated from strawberry vinegar.</title>
        <authorList>
            <person name="Sainz F."/>
            <person name="Mas A."/>
            <person name="Torija M.J."/>
        </authorList>
    </citation>
    <scope>NUCLEOTIDE SEQUENCE [LARGE SCALE GENOMIC DNA]</scope>
    <source>
        <strain evidence="2 3">CECT 7742</strain>
    </source>
</reference>
<dbReference type="InterPro" id="IPR003346">
    <property type="entry name" value="Transposase_20"/>
</dbReference>
<evidence type="ECO:0000259" key="1">
    <source>
        <dbReference type="Pfam" id="PF02371"/>
    </source>
</evidence>
<accession>A0A177G573</accession>
<dbReference type="GO" id="GO:0004803">
    <property type="term" value="F:transposase activity"/>
    <property type="evidence" value="ECO:0007669"/>
    <property type="project" value="InterPro"/>
</dbReference>
<evidence type="ECO:0000313" key="2">
    <source>
        <dbReference type="EMBL" id="OAG75490.1"/>
    </source>
</evidence>
<gene>
    <name evidence="2" type="ORF">Amal_03339</name>
</gene>
<proteinExistence type="predicted"/>
<dbReference type="PATRIC" id="fig|178901.16.peg.3559"/>
<dbReference type="EMBL" id="LVHD01000042">
    <property type="protein sequence ID" value="OAG75490.1"/>
    <property type="molecule type" value="Genomic_DNA"/>
</dbReference>
<dbReference type="Proteomes" id="UP000077349">
    <property type="component" value="Unassembled WGS sequence"/>
</dbReference>
<feature type="domain" description="Transposase IS116/IS110/IS902 C-terminal" evidence="1">
    <location>
        <begin position="3"/>
        <end position="55"/>
    </location>
</feature>
<dbReference type="GO" id="GO:0003677">
    <property type="term" value="F:DNA binding"/>
    <property type="evidence" value="ECO:0007669"/>
    <property type="project" value="InterPro"/>
</dbReference>
<dbReference type="AlphaFoldDB" id="A0A177G573"/>
<sequence length="91" mass="9645">MKATEAAAITGLAPMTHDSGAMRGKRIIPGEKRSLCHVLFQAGLAAACYNPVLKTVATHTKERGKPHKLVIVTIANAILKTGVPWRISSTA</sequence>
<comment type="caution">
    <text evidence="2">The sequence shown here is derived from an EMBL/GenBank/DDBJ whole genome shotgun (WGS) entry which is preliminary data.</text>
</comment>
<dbReference type="GO" id="GO:0006313">
    <property type="term" value="P:DNA transposition"/>
    <property type="evidence" value="ECO:0007669"/>
    <property type="project" value="InterPro"/>
</dbReference>
<evidence type="ECO:0000313" key="3">
    <source>
        <dbReference type="Proteomes" id="UP000077349"/>
    </source>
</evidence>
<dbReference type="Pfam" id="PF02371">
    <property type="entry name" value="Transposase_20"/>
    <property type="match status" value="1"/>
</dbReference>